<accession>A0A2T0FJB4</accession>
<keyword evidence="1" id="KW-0677">Repeat</keyword>
<dbReference type="InterPro" id="IPR000504">
    <property type="entry name" value="RRM_dom"/>
</dbReference>
<keyword evidence="2 3" id="KW-0694">RNA-binding</keyword>
<dbReference type="GO" id="GO:0006396">
    <property type="term" value="P:RNA processing"/>
    <property type="evidence" value="ECO:0007669"/>
    <property type="project" value="InterPro"/>
</dbReference>
<dbReference type="GO" id="GO:0005634">
    <property type="term" value="C:nucleus"/>
    <property type="evidence" value="ECO:0007669"/>
    <property type="project" value="UniProtKB-ARBA"/>
</dbReference>
<protein>
    <recommendedName>
        <fullName evidence="5">RRM domain-containing protein</fullName>
    </recommendedName>
</protein>
<dbReference type="GO" id="GO:0003723">
    <property type="term" value="F:RNA binding"/>
    <property type="evidence" value="ECO:0007669"/>
    <property type="project" value="UniProtKB-UniRule"/>
</dbReference>
<comment type="caution">
    <text evidence="6">The sequence shown here is derived from an EMBL/GenBank/DDBJ whole genome shotgun (WGS) entry which is preliminary data.</text>
</comment>
<feature type="domain" description="RRM" evidence="5">
    <location>
        <begin position="485"/>
        <end position="558"/>
    </location>
</feature>
<dbReference type="STRING" id="45607.A0A2T0FJB4"/>
<dbReference type="InterPro" id="IPR035979">
    <property type="entry name" value="RBD_domain_sf"/>
</dbReference>
<dbReference type="SUPFAM" id="SSF48452">
    <property type="entry name" value="TPR-like"/>
    <property type="match status" value="1"/>
</dbReference>
<feature type="domain" description="RRM" evidence="5">
    <location>
        <begin position="572"/>
        <end position="650"/>
    </location>
</feature>
<evidence type="ECO:0000256" key="4">
    <source>
        <dbReference type="SAM" id="MobiDB-lite"/>
    </source>
</evidence>
<feature type="domain" description="RRM" evidence="5">
    <location>
        <begin position="662"/>
        <end position="729"/>
    </location>
</feature>
<evidence type="ECO:0000256" key="1">
    <source>
        <dbReference type="ARBA" id="ARBA00022737"/>
    </source>
</evidence>
<feature type="region of interest" description="Disordered" evidence="4">
    <location>
        <begin position="397"/>
        <end position="421"/>
    </location>
</feature>
<dbReference type="AlphaFoldDB" id="A0A2T0FJB4"/>
<dbReference type="SMART" id="SM00360">
    <property type="entry name" value="RRM"/>
    <property type="match status" value="3"/>
</dbReference>
<keyword evidence="7" id="KW-1185">Reference proteome</keyword>
<dbReference type="InterPro" id="IPR012677">
    <property type="entry name" value="Nucleotide-bd_a/b_plait_sf"/>
</dbReference>
<dbReference type="InterPro" id="IPR011990">
    <property type="entry name" value="TPR-like_helical_dom_sf"/>
</dbReference>
<sequence>MTLGSEEYWLSEVNKAPELVENAVAVMPTPSIWSKYVEFKVNESKDALLALFKQGLEETQWHIDKSQTFWLKYMEFLKLQFSELVHDAYIQRLSVPHVQLDQTFSAFSDFVQERNLNYEESLGSASHIADKTRKMVALREKWEYEVKSSGGSLKVDRLRQYLEWELGNKDAFNFARGLFERILALNPADERLWHRYIWHIWVDKVPFSKIKIPADTKAARELIDRAVFCLPNSQSLYATKLRLQPSMEGAIQLFAECEDSGIVGDELLFQFLFSVKQLYRENGISIEDLKGVFEKHIDSLPKLVFTSTLVLDIDQNFAQDMLMKQLKQFRNDSLFWQHFASVNFRKSVAVYKSVKRSDKIYIEFMETKVILDTFTHGTPQEIEKAYSLMIPLQPTKKRQLDISEEPAVKRSSKSQRDREHASIVVQGDISVDELHDLLKNLKVVSVTGNKTRIIELGTKSEKMLALSRLNFAKKFSLNAYDAENTTLWVNNYPPYWHDSNLKTKFSEFGTVLDLRIPSHEKRERRRFCYVQYSTAQEAATAVEALDGQNGLEVRFSDPSQRRSRTDALEEGREVLVRGLPFSMSGDNIEVFVKKYSNPSSIRVPPGRRGQSNDGFAFLDFDTAADAANAAEALSDKFVSGRKLSAVVASRQKASKPKQSTVNTLSVRNYGTSKAELLELLGEFGTFDVQDDNGGLKVTYTKIQDAGRALLGLDGRELNGQKLAVRNLAERGMKPRTIG</sequence>
<evidence type="ECO:0000256" key="3">
    <source>
        <dbReference type="PROSITE-ProRule" id="PRU00176"/>
    </source>
</evidence>
<dbReference type="SMART" id="SM00386">
    <property type="entry name" value="HAT"/>
    <property type="match status" value="3"/>
</dbReference>
<dbReference type="Gene3D" id="3.30.70.330">
    <property type="match status" value="2"/>
</dbReference>
<dbReference type="Proteomes" id="UP000238350">
    <property type="component" value="Unassembled WGS sequence"/>
</dbReference>
<dbReference type="GeneID" id="36516397"/>
<dbReference type="RefSeq" id="XP_024664974.1">
    <property type="nucleotide sequence ID" value="XM_024809206.1"/>
</dbReference>
<gene>
    <name evidence="6" type="ORF">B9G98_02649</name>
</gene>
<name>A0A2T0FJB4_9ASCO</name>
<dbReference type="OrthoDB" id="360390at2759"/>
<organism evidence="6 7">
    <name type="scientific">Wickerhamiella sorbophila</name>
    <dbReference type="NCBI Taxonomy" id="45607"/>
    <lineage>
        <taxon>Eukaryota</taxon>
        <taxon>Fungi</taxon>
        <taxon>Dikarya</taxon>
        <taxon>Ascomycota</taxon>
        <taxon>Saccharomycotina</taxon>
        <taxon>Dipodascomycetes</taxon>
        <taxon>Dipodascales</taxon>
        <taxon>Trichomonascaceae</taxon>
        <taxon>Wickerhamiella</taxon>
    </lineage>
</organism>
<dbReference type="PROSITE" id="PS50102">
    <property type="entry name" value="RRM"/>
    <property type="match status" value="3"/>
</dbReference>
<dbReference type="InterPro" id="IPR003107">
    <property type="entry name" value="HAT"/>
</dbReference>
<dbReference type="SUPFAM" id="SSF54928">
    <property type="entry name" value="RNA-binding domain, RBD"/>
    <property type="match status" value="2"/>
</dbReference>
<dbReference type="EMBL" id="NDIQ01000021">
    <property type="protein sequence ID" value="PRT55029.1"/>
    <property type="molecule type" value="Genomic_DNA"/>
</dbReference>
<proteinExistence type="predicted"/>
<evidence type="ECO:0000313" key="6">
    <source>
        <dbReference type="EMBL" id="PRT55029.1"/>
    </source>
</evidence>
<reference evidence="6 7" key="1">
    <citation type="submission" date="2017-04" db="EMBL/GenBank/DDBJ databases">
        <title>Genome sequencing of [Candida] sorbophila.</title>
        <authorList>
            <person name="Ahn J.O."/>
        </authorList>
    </citation>
    <scope>NUCLEOTIDE SEQUENCE [LARGE SCALE GENOMIC DNA]</scope>
    <source>
        <strain evidence="6 7">DS02</strain>
    </source>
</reference>
<evidence type="ECO:0000256" key="2">
    <source>
        <dbReference type="ARBA" id="ARBA00022884"/>
    </source>
</evidence>
<dbReference type="PANTHER" id="PTHR24012">
    <property type="entry name" value="RNA BINDING PROTEIN"/>
    <property type="match status" value="1"/>
</dbReference>
<dbReference type="Gene3D" id="1.25.40.10">
    <property type="entry name" value="Tetratricopeptide repeat domain"/>
    <property type="match status" value="1"/>
</dbReference>
<evidence type="ECO:0000259" key="5">
    <source>
        <dbReference type="PROSITE" id="PS50102"/>
    </source>
</evidence>
<evidence type="ECO:0000313" key="7">
    <source>
        <dbReference type="Proteomes" id="UP000238350"/>
    </source>
</evidence>
<dbReference type="Pfam" id="PF00076">
    <property type="entry name" value="RRM_1"/>
    <property type="match status" value="2"/>
</dbReference>
<dbReference type="CDD" id="cd00590">
    <property type="entry name" value="RRM_SF"/>
    <property type="match status" value="1"/>
</dbReference>